<dbReference type="GO" id="GO:0030246">
    <property type="term" value="F:carbohydrate binding"/>
    <property type="evidence" value="ECO:0007669"/>
    <property type="project" value="InterPro"/>
</dbReference>
<gene>
    <name evidence="2" type="ORF">Pfra01_000078900</name>
</gene>
<keyword evidence="3" id="KW-1185">Reference proteome</keyword>
<dbReference type="PANTHER" id="PTHR36574">
    <property type="entry name" value="RHAMNOGALACTURONATE LYASE-RELATED"/>
    <property type="match status" value="1"/>
</dbReference>
<evidence type="ECO:0000313" key="2">
    <source>
        <dbReference type="EMBL" id="GMF16373.1"/>
    </source>
</evidence>
<dbReference type="InterPro" id="IPR015364">
    <property type="entry name" value="RhgB_N"/>
</dbReference>
<evidence type="ECO:0000313" key="3">
    <source>
        <dbReference type="Proteomes" id="UP001165121"/>
    </source>
</evidence>
<sequence>MVSASNTVGMSAIEATDIYSDSDGVTASKFYSAIPFIEDKVHGVSSDAGGVYFIMSDYAYEKSVGGPFFRDINNKFDVANELTFYMFSDHTRTEEYRYGFHGPYALVFTDGAAPSTSNIDFDFFQDLDLTGFTTETERGTVTGTISDTSNVLGSSDIVVTFCNDDAQY</sequence>
<dbReference type="Pfam" id="PF09284">
    <property type="entry name" value="RhgB_N"/>
    <property type="match status" value="1"/>
</dbReference>
<organism evidence="2 3">
    <name type="scientific">Phytophthora fragariaefolia</name>
    <dbReference type="NCBI Taxonomy" id="1490495"/>
    <lineage>
        <taxon>Eukaryota</taxon>
        <taxon>Sar</taxon>
        <taxon>Stramenopiles</taxon>
        <taxon>Oomycota</taxon>
        <taxon>Peronosporomycetes</taxon>
        <taxon>Peronosporales</taxon>
        <taxon>Peronosporaceae</taxon>
        <taxon>Phytophthora</taxon>
    </lineage>
</organism>
<dbReference type="SUPFAM" id="SSF74650">
    <property type="entry name" value="Galactose mutarotase-like"/>
    <property type="match status" value="1"/>
</dbReference>
<dbReference type="GO" id="GO:0016837">
    <property type="term" value="F:carbon-oxygen lyase activity, acting on polysaccharides"/>
    <property type="evidence" value="ECO:0007669"/>
    <property type="project" value="InterPro"/>
</dbReference>
<comment type="caution">
    <text evidence="2">The sequence shown here is derived from an EMBL/GenBank/DDBJ whole genome shotgun (WGS) entry which is preliminary data.</text>
</comment>
<evidence type="ECO:0000259" key="1">
    <source>
        <dbReference type="Pfam" id="PF09284"/>
    </source>
</evidence>
<proteinExistence type="predicted"/>
<feature type="domain" description="Rhamnogalacturonase B N-terminal" evidence="1">
    <location>
        <begin position="4"/>
        <end position="131"/>
    </location>
</feature>
<dbReference type="OrthoDB" id="114708at2759"/>
<dbReference type="InterPro" id="IPR016590">
    <property type="entry name" value="Rhamnogalacturonase_B"/>
</dbReference>
<dbReference type="InterPro" id="IPR011013">
    <property type="entry name" value="Gal_mutarotase_sf_dom"/>
</dbReference>
<dbReference type="Proteomes" id="UP001165121">
    <property type="component" value="Unassembled WGS sequence"/>
</dbReference>
<reference evidence="2" key="1">
    <citation type="submission" date="2023-04" db="EMBL/GenBank/DDBJ databases">
        <title>Phytophthora fragariaefolia NBRC 109709.</title>
        <authorList>
            <person name="Ichikawa N."/>
            <person name="Sato H."/>
            <person name="Tonouchi N."/>
        </authorList>
    </citation>
    <scope>NUCLEOTIDE SEQUENCE</scope>
    <source>
        <strain evidence="2">NBRC 109709</strain>
    </source>
</reference>
<dbReference type="PANTHER" id="PTHR36574:SF1">
    <property type="entry name" value="RHAMNOGALACTURONATE LYASE-RELATED"/>
    <property type="match status" value="1"/>
</dbReference>
<dbReference type="EMBL" id="BSXT01000061">
    <property type="protein sequence ID" value="GMF16373.1"/>
    <property type="molecule type" value="Genomic_DNA"/>
</dbReference>
<dbReference type="AlphaFoldDB" id="A0A9W6WSX1"/>
<dbReference type="Gene3D" id="2.70.98.10">
    <property type="match status" value="1"/>
</dbReference>
<protein>
    <submittedName>
        <fullName evidence="2">Unnamed protein product</fullName>
    </submittedName>
</protein>
<accession>A0A9W6WSX1</accession>
<name>A0A9W6WSX1_9STRA</name>
<dbReference type="InterPro" id="IPR014718">
    <property type="entry name" value="GH-type_carb-bd"/>
</dbReference>
<dbReference type="GO" id="GO:0045490">
    <property type="term" value="P:pectin catabolic process"/>
    <property type="evidence" value="ECO:0007669"/>
    <property type="project" value="TreeGrafter"/>
</dbReference>